<protein>
    <submittedName>
        <fullName evidence="3">Uncharacterized protein</fullName>
    </submittedName>
</protein>
<proteinExistence type="predicted"/>
<keyword evidence="2" id="KW-0472">Membrane</keyword>
<dbReference type="AlphaFoldDB" id="A0A1D3D4U8"/>
<feature type="region of interest" description="Disordered" evidence="1">
    <location>
        <begin position="247"/>
        <end position="272"/>
    </location>
</feature>
<feature type="transmembrane region" description="Helical" evidence="2">
    <location>
        <begin position="173"/>
        <end position="194"/>
    </location>
</feature>
<organism evidence="3 4">
    <name type="scientific">Cyclospora cayetanensis</name>
    <dbReference type="NCBI Taxonomy" id="88456"/>
    <lineage>
        <taxon>Eukaryota</taxon>
        <taxon>Sar</taxon>
        <taxon>Alveolata</taxon>
        <taxon>Apicomplexa</taxon>
        <taxon>Conoidasida</taxon>
        <taxon>Coccidia</taxon>
        <taxon>Eucoccidiorida</taxon>
        <taxon>Eimeriorina</taxon>
        <taxon>Eimeriidae</taxon>
        <taxon>Cyclospora</taxon>
    </lineage>
</organism>
<feature type="transmembrane region" description="Helical" evidence="2">
    <location>
        <begin position="12"/>
        <end position="34"/>
    </location>
</feature>
<dbReference type="VEuPathDB" id="ToxoDB:cyc_04969"/>
<dbReference type="InParanoid" id="A0A1D3D4U8"/>
<comment type="caution">
    <text evidence="3">The sequence shown here is derived from an EMBL/GenBank/DDBJ whole genome shotgun (WGS) entry which is preliminary data.</text>
</comment>
<evidence type="ECO:0000313" key="4">
    <source>
        <dbReference type="Proteomes" id="UP000095192"/>
    </source>
</evidence>
<accession>A0A1D3D4U8</accession>
<dbReference type="EMBL" id="JROU02000721">
    <property type="protein sequence ID" value="OEH78474.1"/>
    <property type="molecule type" value="Genomic_DNA"/>
</dbReference>
<gene>
    <name evidence="3" type="ORF">cyc_04969</name>
</gene>
<evidence type="ECO:0000256" key="2">
    <source>
        <dbReference type="SAM" id="Phobius"/>
    </source>
</evidence>
<feature type="transmembrane region" description="Helical" evidence="2">
    <location>
        <begin position="206"/>
        <end position="224"/>
    </location>
</feature>
<keyword evidence="2" id="KW-0812">Transmembrane</keyword>
<feature type="transmembrane region" description="Helical" evidence="2">
    <location>
        <begin position="115"/>
        <end position="136"/>
    </location>
</feature>
<dbReference type="VEuPathDB" id="ToxoDB:LOC34621411"/>
<name>A0A1D3D4U8_9EIME</name>
<keyword evidence="2" id="KW-1133">Transmembrane helix</keyword>
<keyword evidence="4" id="KW-1185">Reference proteome</keyword>
<reference evidence="3 4" key="1">
    <citation type="journal article" date="2016" name="BMC Genomics">
        <title>Comparative genomics reveals Cyclospora cayetanensis possesses coccidia-like metabolism and invasion components but unique surface antigens.</title>
        <authorList>
            <person name="Liu S."/>
            <person name="Wang L."/>
            <person name="Zheng H."/>
            <person name="Xu Z."/>
            <person name="Roellig D.M."/>
            <person name="Li N."/>
            <person name="Frace M.A."/>
            <person name="Tang K."/>
            <person name="Arrowood M.J."/>
            <person name="Moss D.M."/>
            <person name="Zhang L."/>
            <person name="Feng Y."/>
            <person name="Xiao L."/>
        </authorList>
    </citation>
    <scope>NUCLEOTIDE SEQUENCE [LARGE SCALE GENOMIC DNA]</scope>
    <source>
        <strain evidence="3 4">CHN_HEN01</strain>
    </source>
</reference>
<evidence type="ECO:0000256" key="1">
    <source>
        <dbReference type="SAM" id="MobiDB-lite"/>
    </source>
</evidence>
<dbReference type="Proteomes" id="UP000095192">
    <property type="component" value="Unassembled WGS sequence"/>
</dbReference>
<evidence type="ECO:0000313" key="3">
    <source>
        <dbReference type="EMBL" id="OEH78474.1"/>
    </source>
</evidence>
<sequence>MAATLSEGVEGLLYSSSDFSLVWLALSAVAWVYVHQRLSLSVPFYFLPAAAWKEHSRKVRLYRQGPHEKAKTEALPGAKSAGVSTHAEGALVGTSSAEDSPQELRKYYVTARANATAFVHATLICPMALAVLWVTFNKAWEELGGPPLPDKGPLGVLKWALWDWGETYAFYNFHSFLLDIIAYVMAGYFMWDLWECLKNRDVHSRAFVLHGILSLYAMVSYLLAPKGRMTGFLLCRLLPSPISPRSGFAGVPSQRKRLDSDASLLPLPAASG</sequence>